<dbReference type="GeneID" id="8620788"/>
<reference evidence="1 2" key="1">
    <citation type="journal article" date="2005" name="Nature">
        <title>The genome of the social amoeba Dictyostelium discoideum.</title>
        <authorList>
            <consortium name="The Dictyostelium discoideum Sequencing Consortium"/>
            <person name="Eichinger L."/>
            <person name="Pachebat J.A."/>
            <person name="Glockner G."/>
            <person name="Rajandream M.A."/>
            <person name="Sucgang R."/>
            <person name="Berriman M."/>
            <person name="Song J."/>
            <person name="Olsen R."/>
            <person name="Szafranski K."/>
            <person name="Xu Q."/>
            <person name="Tunggal B."/>
            <person name="Kummerfeld S."/>
            <person name="Madera M."/>
            <person name="Konfortov B.A."/>
            <person name="Rivero F."/>
            <person name="Bankier A.T."/>
            <person name="Lehmann R."/>
            <person name="Hamlin N."/>
            <person name="Davies R."/>
            <person name="Gaudet P."/>
            <person name="Fey P."/>
            <person name="Pilcher K."/>
            <person name="Chen G."/>
            <person name="Saunders D."/>
            <person name="Sodergren E."/>
            <person name="Davis P."/>
            <person name="Kerhornou A."/>
            <person name="Nie X."/>
            <person name="Hall N."/>
            <person name="Anjard C."/>
            <person name="Hemphill L."/>
            <person name="Bason N."/>
            <person name="Farbrother P."/>
            <person name="Desany B."/>
            <person name="Just E."/>
            <person name="Morio T."/>
            <person name="Rost R."/>
            <person name="Churcher C."/>
            <person name="Cooper J."/>
            <person name="Haydock S."/>
            <person name="van Driessche N."/>
            <person name="Cronin A."/>
            <person name="Goodhead I."/>
            <person name="Muzny D."/>
            <person name="Mourier T."/>
            <person name="Pain A."/>
            <person name="Lu M."/>
            <person name="Harper D."/>
            <person name="Lindsay R."/>
            <person name="Hauser H."/>
            <person name="James K."/>
            <person name="Quiles M."/>
            <person name="Madan Babu M."/>
            <person name="Saito T."/>
            <person name="Buchrieser C."/>
            <person name="Wardroper A."/>
            <person name="Felder M."/>
            <person name="Thangavelu M."/>
            <person name="Johnson D."/>
            <person name="Knights A."/>
            <person name="Loulseged H."/>
            <person name="Mungall K."/>
            <person name="Oliver K."/>
            <person name="Price C."/>
            <person name="Quail M.A."/>
            <person name="Urushihara H."/>
            <person name="Hernandez J."/>
            <person name="Rabbinowitsch E."/>
            <person name="Steffen D."/>
            <person name="Sanders M."/>
            <person name="Ma J."/>
            <person name="Kohara Y."/>
            <person name="Sharp S."/>
            <person name="Simmonds M."/>
            <person name="Spiegler S."/>
            <person name="Tivey A."/>
            <person name="Sugano S."/>
            <person name="White B."/>
            <person name="Walker D."/>
            <person name="Woodward J."/>
            <person name="Winckler T."/>
            <person name="Tanaka Y."/>
            <person name="Shaulsky G."/>
            <person name="Schleicher M."/>
            <person name="Weinstock G."/>
            <person name="Rosenthal A."/>
            <person name="Cox E.C."/>
            <person name="Chisholm R.L."/>
            <person name="Gibbs R."/>
            <person name="Loomis W.F."/>
            <person name="Platzer M."/>
            <person name="Kay R.R."/>
            <person name="Williams J."/>
            <person name="Dear P.H."/>
            <person name="Noegel A.A."/>
            <person name="Barrell B."/>
            <person name="Kuspa A."/>
        </authorList>
    </citation>
    <scope>NUCLEOTIDE SEQUENCE [LARGE SCALE GENOMIC DNA]</scope>
    <source>
        <strain evidence="1 2">AX4</strain>
    </source>
</reference>
<name>Q550L1_DICDI</name>
<protein>
    <submittedName>
        <fullName evidence="1">Uncharacterized protein</fullName>
    </submittedName>
</protein>
<organism evidence="1 2">
    <name type="scientific">Dictyostelium discoideum</name>
    <name type="common">Social amoeba</name>
    <dbReference type="NCBI Taxonomy" id="44689"/>
    <lineage>
        <taxon>Eukaryota</taxon>
        <taxon>Amoebozoa</taxon>
        <taxon>Evosea</taxon>
        <taxon>Eumycetozoa</taxon>
        <taxon>Dictyostelia</taxon>
        <taxon>Dictyosteliales</taxon>
        <taxon>Dictyosteliaceae</taxon>
        <taxon>Dictyostelium</taxon>
    </lineage>
</organism>
<dbReference type="EMBL" id="AAFI02000019">
    <property type="protein sequence ID" value="EAL69036.1"/>
    <property type="molecule type" value="Genomic_DNA"/>
</dbReference>
<gene>
    <name evidence="1" type="ORF">DDB_G0277069</name>
</gene>
<evidence type="ECO:0000313" key="2">
    <source>
        <dbReference type="Proteomes" id="UP000002195"/>
    </source>
</evidence>
<dbReference type="InParanoid" id="Q550L1"/>
<dbReference type="RefSeq" id="XP_642921.1">
    <property type="nucleotide sequence ID" value="XM_637829.1"/>
</dbReference>
<dbReference type="PaxDb" id="44689-DDB0217892"/>
<dbReference type="Proteomes" id="UP000002195">
    <property type="component" value="Unassembled WGS sequence"/>
</dbReference>
<dbReference type="KEGG" id="ddi:DDB_G0277069"/>
<sequence length="39" mass="4466">MTYPEPHIKHNGLNNSYQMSLELQPTINKIDICPSVLII</sequence>
<dbReference type="AlphaFoldDB" id="Q550L1"/>
<evidence type="ECO:0000313" key="1">
    <source>
        <dbReference type="EMBL" id="EAL69036.1"/>
    </source>
</evidence>
<keyword evidence="2" id="KW-1185">Reference proteome</keyword>
<dbReference type="HOGENOM" id="CLU_3321083_0_0_1"/>
<proteinExistence type="predicted"/>
<comment type="caution">
    <text evidence="1">The sequence shown here is derived from an EMBL/GenBank/DDBJ whole genome shotgun (WGS) entry which is preliminary data.</text>
</comment>
<accession>Q550L1</accession>